<feature type="chain" id="PRO_5009583538" description="Lipoprotein" evidence="1">
    <location>
        <begin position="25"/>
        <end position="163"/>
    </location>
</feature>
<evidence type="ECO:0000313" key="2">
    <source>
        <dbReference type="EMBL" id="OHA09228.1"/>
    </source>
</evidence>
<keyword evidence="1" id="KW-0732">Signal</keyword>
<organism evidence="2 3">
    <name type="scientific">Candidatus Sungbacteria bacterium RIFCSPLOWO2_01_FULL_59_16</name>
    <dbReference type="NCBI Taxonomy" id="1802280"/>
    <lineage>
        <taxon>Bacteria</taxon>
        <taxon>Candidatus Sungiibacteriota</taxon>
    </lineage>
</organism>
<reference evidence="2 3" key="1">
    <citation type="journal article" date="2016" name="Nat. Commun.">
        <title>Thousands of microbial genomes shed light on interconnected biogeochemical processes in an aquifer system.</title>
        <authorList>
            <person name="Anantharaman K."/>
            <person name="Brown C.T."/>
            <person name="Hug L.A."/>
            <person name="Sharon I."/>
            <person name="Castelle C.J."/>
            <person name="Probst A.J."/>
            <person name="Thomas B.C."/>
            <person name="Singh A."/>
            <person name="Wilkins M.J."/>
            <person name="Karaoz U."/>
            <person name="Brodie E.L."/>
            <person name="Williams K.H."/>
            <person name="Hubbard S.S."/>
            <person name="Banfield J.F."/>
        </authorList>
    </citation>
    <scope>NUCLEOTIDE SEQUENCE [LARGE SCALE GENOMIC DNA]</scope>
</reference>
<dbReference type="EMBL" id="MHQS01000005">
    <property type="protein sequence ID" value="OHA09228.1"/>
    <property type="molecule type" value="Genomic_DNA"/>
</dbReference>
<evidence type="ECO:0008006" key="4">
    <source>
        <dbReference type="Google" id="ProtNLM"/>
    </source>
</evidence>
<gene>
    <name evidence="2" type="ORF">A3B37_03365</name>
</gene>
<evidence type="ECO:0000256" key="1">
    <source>
        <dbReference type="SAM" id="SignalP"/>
    </source>
</evidence>
<accession>A0A1G2LC86</accession>
<sequence>MAYWRTLGASLAAILVGGCAVAVAPTAVAHRCGNTPEETAAMFFDGINERSYPIIRRTVPPGVPLRAVFGNGNLERGREAIIELLVHPELYAGKEVDTEFRLLALNGAGARRTALIEREDRIIQLEPRRERTEIRRRTFAVEFDGGNCLTAVEAAEPHWRPAP</sequence>
<protein>
    <recommendedName>
        <fullName evidence="4">Lipoprotein</fullName>
    </recommendedName>
</protein>
<name>A0A1G2LC86_9BACT</name>
<proteinExistence type="predicted"/>
<dbReference type="STRING" id="1802280.A3B37_03365"/>
<dbReference type="AlphaFoldDB" id="A0A1G2LC86"/>
<comment type="caution">
    <text evidence="2">The sequence shown here is derived from an EMBL/GenBank/DDBJ whole genome shotgun (WGS) entry which is preliminary data.</text>
</comment>
<evidence type="ECO:0000313" key="3">
    <source>
        <dbReference type="Proteomes" id="UP000176705"/>
    </source>
</evidence>
<dbReference type="Proteomes" id="UP000176705">
    <property type="component" value="Unassembled WGS sequence"/>
</dbReference>
<feature type="signal peptide" evidence="1">
    <location>
        <begin position="1"/>
        <end position="24"/>
    </location>
</feature>
<dbReference type="PROSITE" id="PS51257">
    <property type="entry name" value="PROKAR_LIPOPROTEIN"/>
    <property type="match status" value="1"/>
</dbReference>